<dbReference type="Proteomes" id="UP001499843">
    <property type="component" value="Unassembled WGS sequence"/>
</dbReference>
<accession>A0ABN3D0K7</accession>
<sequence>MIAVSAASGALGRLVIDRLRTRTEVVAVVRDPVRAPAGVQETVVARLLAEGPAR</sequence>
<name>A0ABN3D0K7_9ACTN</name>
<proteinExistence type="predicted"/>
<comment type="caution">
    <text evidence="1">The sequence shown here is derived from an EMBL/GenBank/DDBJ whole genome shotgun (WGS) entry which is preliminary data.</text>
</comment>
<reference evidence="1 2" key="1">
    <citation type="journal article" date="2019" name="Int. J. Syst. Evol. Microbiol.">
        <title>The Global Catalogue of Microorganisms (GCM) 10K type strain sequencing project: providing services to taxonomists for standard genome sequencing and annotation.</title>
        <authorList>
            <consortium name="The Broad Institute Genomics Platform"/>
            <consortium name="The Broad Institute Genome Sequencing Center for Infectious Disease"/>
            <person name="Wu L."/>
            <person name="Ma J."/>
        </authorList>
    </citation>
    <scope>NUCLEOTIDE SEQUENCE [LARGE SCALE GENOMIC DNA]</scope>
    <source>
        <strain evidence="1 2">JCM 16114</strain>
    </source>
</reference>
<dbReference type="EMBL" id="BAAAQX010000048">
    <property type="protein sequence ID" value="GAA2215273.1"/>
    <property type="molecule type" value="Genomic_DNA"/>
</dbReference>
<evidence type="ECO:0000313" key="1">
    <source>
        <dbReference type="EMBL" id="GAA2215273.1"/>
    </source>
</evidence>
<dbReference type="RefSeq" id="WP_344493874.1">
    <property type="nucleotide sequence ID" value="NZ_BAAAQX010000048.1"/>
</dbReference>
<gene>
    <name evidence="1" type="ORF">GCM10009850_107400</name>
</gene>
<protein>
    <recommendedName>
        <fullName evidence="3">NAD(P)-binding domain-containing protein</fullName>
    </recommendedName>
</protein>
<dbReference type="Gene3D" id="3.40.50.720">
    <property type="entry name" value="NAD(P)-binding Rossmann-like Domain"/>
    <property type="match status" value="1"/>
</dbReference>
<evidence type="ECO:0000313" key="2">
    <source>
        <dbReference type="Proteomes" id="UP001499843"/>
    </source>
</evidence>
<keyword evidence="2" id="KW-1185">Reference proteome</keyword>
<evidence type="ECO:0008006" key="3">
    <source>
        <dbReference type="Google" id="ProtNLM"/>
    </source>
</evidence>
<organism evidence="1 2">
    <name type="scientific">Nonomuraea monospora</name>
    <dbReference type="NCBI Taxonomy" id="568818"/>
    <lineage>
        <taxon>Bacteria</taxon>
        <taxon>Bacillati</taxon>
        <taxon>Actinomycetota</taxon>
        <taxon>Actinomycetes</taxon>
        <taxon>Streptosporangiales</taxon>
        <taxon>Streptosporangiaceae</taxon>
        <taxon>Nonomuraea</taxon>
    </lineage>
</organism>